<dbReference type="Proteomes" id="UP001497680">
    <property type="component" value="Unassembled WGS sequence"/>
</dbReference>
<evidence type="ECO:0000313" key="2">
    <source>
        <dbReference type="Proteomes" id="UP001497680"/>
    </source>
</evidence>
<accession>A0ACC0CJI0</accession>
<reference evidence="1 2" key="1">
    <citation type="journal article" date="2022" name="New Phytol.">
        <title>Ecological generalism drives hyperdiversity of secondary metabolite gene clusters in xylarialean endophytes.</title>
        <authorList>
            <person name="Franco M.E.E."/>
            <person name="Wisecaver J.H."/>
            <person name="Arnold A.E."/>
            <person name="Ju Y.M."/>
            <person name="Slot J.C."/>
            <person name="Ahrendt S."/>
            <person name="Moore L.P."/>
            <person name="Eastman K.E."/>
            <person name="Scott K."/>
            <person name="Konkel Z."/>
            <person name="Mondo S.J."/>
            <person name="Kuo A."/>
            <person name="Hayes R.D."/>
            <person name="Haridas S."/>
            <person name="Andreopoulos B."/>
            <person name="Riley R."/>
            <person name="LaButti K."/>
            <person name="Pangilinan J."/>
            <person name="Lipzen A."/>
            <person name="Amirebrahimi M."/>
            <person name="Yan J."/>
            <person name="Adam C."/>
            <person name="Keymanesh K."/>
            <person name="Ng V."/>
            <person name="Louie K."/>
            <person name="Northen T."/>
            <person name="Drula E."/>
            <person name="Henrissat B."/>
            <person name="Hsieh H.M."/>
            <person name="Youens-Clark K."/>
            <person name="Lutzoni F."/>
            <person name="Miadlikowska J."/>
            <person name="Eastwood D.C."/>
            <person name="Hamelin R.C."/>
            <person name="Grigoriev I.V."/>
            <person name="U'Ren J.M."/>
        </authorList>
    </citation>
    <scope>NUCLEOTIDE SEQUENCE [LARGE SCALE GENOMIC DNA]</scope>
    <source>
        <strain evidence="1 2">ER1909</strain>
    </source>
</reference>
<proteinExistence type="predicted"/>
<name>A0ACC0CJI0_9PEZI</name>
<sequence length="221" mass="24465">MSGGYTSNVCLCPSCQQYEPSSTLGASLGCRTAWPFRSNLSHVFANHSSPSLLETHPNMHPTTPDPAIPQPWIDFSSCPTPEPPQFSFPSSDPPPRGSTPGLGMSALQLEDFPARVPIPHPEAKVEADSDLWQTLHSRLSTPDPIHRTDPWPNLQAHSLHLFHADILQKYTVALNAIAELERRVSDLERKMREAVTDGQESLDNTYCTAEDKDQTDLRSQT</sequence>
<gene>
    <name evidence="1" type="ORF">F4821DRAFT_251476</name>
</gene>
<evidence type="ECO:0000313" key="1">
    <source>
        <dbReference type="EMBL" id="KAI6080480.1"/>
    </source>
</evidence>
<organism evidence="1 2">
    <name type="scientific">Hypoxylon rubiginosum</name>
    <dbReference type="NCBI Taxonomy" id="110542"/>
    <lineage>
        <taxon>Eukaryota</taxon>
        <taxon>Fungi</taxon>
        <taxon>Dikarya</taxon>
        <taxon>Ascomycota</taxon>
        <taxon>Pezizomycotina</taxon>
        <taxon>Sordariomycetes</taxon>
        <taxon>Xylariomycetidae</taxon>
        <taxon>Xylariales</taxon>
        <taxon>Hypoxylaceae</taxon>
        <taxon>Hypoxylon</taxon>
    </lineage>
</organism>
<dbReference type="EMBL" id="MU394441">
    <property type="protein sequence ID" value="KAI6080480.1"/>
    <property type="molecule type" value="Genomic_DNA"/>
</dbReference>
<comment type="caution">
    <text evidence="1">The sequence shown here is derived from an EMBL/GenBank/DDBJ whole genome shotgun (WGS) entry which is preliminary data.</text>
</comment>
<protein>
    <submittedName>
        <fullName evidence="1">Uncharacterized protein</fullName>
    </submittedName>
</protein>
<keyword evidence="2" id="KW-1185">Reference proteome</keyword>